<protein>
    <recommendedName>
        <fullName evidence="7">GH16 domain-containing protein</fullName>
    </recommendedName>
</protein>
<evidence type="ECO:0008006" key="7">
    <source>
        <dbReference type="Google" id="ProtNLM"/>
    </source>
</evidence>
<dbReference type="GO" id="GO:0098552">
    <property type="term" value="C:side of membrane"/>
    <property type="evidence" value="ECO:0007669"/>
    <property type="project" value="UniProtKB-KW"/>
</dbReference>
<keyword evidence="3" id="KW-0472">Membrane</keyword>
<dbReference type="Gene3D" id="2.60.120.200">
    <property type="match status" value="1"/>
</dbReference>
<dbReference type="InterPro" id="IPR013320">
    <property type="entry name" value="ConA-like_dom_sf"/>
</dbReference>
<keyword evidence="3" id="KW-0325">Glycoprotein</keyword>
<gene>
    <name evidence="5" type="ORF">Egran_00985</name>
</gene>
<keyword evidence="6" id="KW-1185">Reference proteome</keyword>
<comment type="subcellular location">
    <subcellularLocation>
        <location evidence="1">Cell envelope</location>
    </subcellularLocation>
    <subcellularLocation>
        <location evidence="2">Membrane</location>
        <topology evidence="2">Lipid-anchor</topology>
        <topology evidence="2">GPI-anchor</topology>
    </subcellularLocation>
</comment>
<proteinExistence type="predicted"/>
<name>A0A232M4J3_9EURO</name>
<dbReference type="PANTHER" id="PTHR10963:SF24">
    <property type="entry name" value="GLYCOSIDASE C21B10.07-RELATED"/>
    <property type="match status" value="1"/>
</dbReference>
<reference evidence="5 6" key="1">
    <citation type="journal article" date="2015" name="Environ. Microbiol.">
        <title>Metagenome sequence of Elaphomyces granulatus from sporocarp tissue reveals Ascomycota ectomycorrhizal fingerprints of genome expansion and a Proteobacteria-rich microbiome.</title>
        <authorList>
            <person name="Quandt C.A."/>
            <person name="Kohler A."/>
            <person name="Hesse C.N."/>
            <person name="Sharpton T.J."/>
            <person name="Martin F."/>
            <person name="Spatafora J.W."/>
        </authorList>
    </citation>
    <scope>NUCLEOTIDE SEQUENCE [LARGE SCALE GENOMIC DNA]</scope>
    <source>
        <strain evidence="5 6">OSC145934</strain>
    </source>
</reference>
<evidence type="ECO:0000256" key="3">
    <source>
        <dbReference type="ARBA" id="ARBA00022622"/>
    </source>
</evidence>
<dbReference type="SUPFAM" id="SSF49899">
    <property type="entry name" value="Concanavalin A-like lectins/glucanases"/>
    <property type="match status" value="1"/>
</dbReference>
<organism evidence="5 6">
    <name type="scientific">Elaphomyces granulatus</name>
    <dbReference type="NCBI Taxonomy" id="519963"/>
    <lineage>
        <taxon>Eukaryota</taxon>
        <taxon>Fungi</taxon>
        <taxon>Dikarya</taxon>
        <taxon>Ascomycota</taxon>
        <taxon>Pezizomycotina</taxon>
        <taxon>Eurotiomycetes</taxon>
        <taxon>Eurotiomycetidae</taxon>
        <taxon>Eurotiales</taxon>
        <taxon>Elaphomycetaceae</taxon>
        <taxon>Elaphomyces</taxon>
    </lineage>
</organism>
<sequence length="126" mass="14359">MLTSDRFVQYVDQDTAELYGLINITSRGSIYLGVDYMSTLGGGNNGRKSVRIESIPAFTQGLLVADIEHMPGSVCGAWPTFWTFGEDWPQDGEIVFQHDVLAYCRNVYNKWNRTDRLCNHDQLLNY</sequence>
<evidence type="ECO:0000256" key="2">
    <source>
        <dbReference type="ARBA" id="ARBA00004589"/>
    </source>
</evidence>
<evidence type="ECO:0000313" key="6">
    <source>
        <dbReference type="Proteomes" id="UP000243515"/>
    </source>
</evidence>
<dbReference type="EMBL" id="NPHW01002538">
    <property type="protein sequence ID" value="OXV11258.1"/>
    <property type="molecule type" value="Genomic_DNA"/>
</dbReference>
<evidence type="ECO:0000313" key="5">
    <source>
        <dbReference type="EMBL" id="OXV11258.1"/>
    </source>
</evidence>
<dbReference type="PANTHER" id="PTHR10963">
    <property type="entry name" value="GLYCOSYL HYDROLASE-RELATED"/>
    <property type="match status" value="1"/>
</dbReference>
<evidence type="ECO:0000256" key="4">
    <source>
        <dbReference type="ARBA" id="ARBA00023288"/>
    </source>
</evidence>
<dbReference type="Pfam" id="PF26113">
    <property type="entry name" value="GH16_XgeA"/>
    <property type="match status" value="1"/>
</dbReference>
<dbReference type="InterPro" id="IPR050546">
    <property type="entry name" value="Glycosyl_Hydrlase_16"/>
</dbReference>
<evidence type="ECO:0000256" key="1">
    <source>
        <dbReference type="ARBA" id="ARBA00004196"/>
    </source>
</evidence>
<comment type="caution">
    <text evidence="5">The sequence shown here is derived from an EMBL/GenBank/DDBJ whole genome shotgun (WGS) entry which is preliminary data.</text>
</comment>
<dbReference type="AlphaFoldDB" id="A0A232M4J3"/>
<dbReference type="Proteomes" id="UP000243515">
    <property type="component" value="Unassembled WGS sequence"/>
</dbReference>
<keyword evidence="3" id="KW-0336">GPI-anchor</keyword>
<accession>A0A232M4J3</accession>
<keyword evidence="4" id="KW-0449">Lipoprotein</keyword>
<dbReference type="OrthoDB" id="192832at2759"/>
<dbReference type="GO" id="GO:0009251">
    <property type="term" value="P:glucan catabolic process"/>
    <property type="evidence" value="ECO:0007669"/>
    <property type="project" value="TreeGrafter"/>
</dbReference>